<dbReference type="EMBL" id="LSNE01000005">
    <property type="protein sequence ID" value="KXI28828.1"/>
    <property type="molecule type" value="Genomic_DNA"/>
</dbReference>
<evidence type="ECO:0000313" key="2">
    <source>
        <dbReference type="Proteomes" id="UP000070299"/>
    </source>
</evidence>
<name>A0A136A0P8_9ALTE</name>
<keyword evidence="2" id="KW-1185">Reference proteome</keyword>
<organism evidence="1 2">
    <name type="scientific">Paraglaciecola hydrolytica</name>
    <dbReference type="NCBI Taxonomy" id="1799789"/>
    <lineage>
        <taxon>Bacteria</taxon>
        <taxon>Pseudomonadati</taxon>
        <taxon>Pseudomonadota</taxon>
        <taxon>Gammaproteobacteria</taxon>
        <taxon>Alteromonadales</taxon>
        <taxon>Alteromonadaceae</taxon>
        <taxon>Paraglaciecola</taxon>
    </lineage>
</organism>
<dbReference type="RefSeq" id="WP_068375614.1">
    <property type="nucleotide sequence ID" value="NZ_LSNE01000005.1"/>
</dbReference>
<evidence type="ECO:0008006" key="3">
    <source>
        <dbReference type="Google" id="ProtNLM"/>
    </source>
</evidence>
<evidence type="ECO:0000313" key="1">
    <source>
        <dbReference type="EMBL" id="KXI28828.1"/>
    </source>
</evidence>
<dbReference type="AlphaFoldDB" id="A0A136A0P8"/>
<gene>
    <name evidence="1" type="ORF">AX660_11545</name>
</gene>
<dbReference type="Proteomes" id="UP000070299">
    <property type="component" value="Unassembled WGS sequence"/>
</dbReference>
<accession>A0A136A0P8</accession>
<comment type="caution">
    <text evidence="1">The sequence shown here is derived from an EMBL/GenBank/DDBJ whole genome shotgun (WGS) entry which is preliminary data.</text>
</comment>
<sequence length="235" mass="26453">MTPSFELLNNEQHRNLRIKTELVDTAHNRVNTALVTVGELSTLVHEYAIFISKSPSTEQFQLAAILGFNTAENLYLQDNKWQATYLPLDILRRPFQAYIPDANKVREGRIGLDVASEQVNKKTGEALFDKQGEATEYLKKVQKIFAELMAGTEQTRSILEQANQLKLIEPVTLNIDIPGQKSVVLNGLYGFNKEALTKLSGKELEKAHQSGVLQVSHLILSSTLHLQKLINWSQK</sequence>
<dbReference type="STRING" id="1799789.AX660_11545"/>
<proteinExistence type="predicted"/>
<reference evidence="2" key="1">
    <citation type="submission" date="2016-02" db="EMBL/GenBank/DDBJ databases">
        <authorList>
            <person name="Schultz-Johansen M."/>
            <person name="Glaring M.A."/>
            <person name="Bech P.K."/>
            <person name="Stougaard P."/>
        </authorList>
    </citation>
    <scope>NUCLEOTIDE SEQUENCE [LARGE SCALE GENOMIC DNA]</scope>
    <source>
        <strain evidence="2">S66</strain>
    </source>
</reference>
<protein>
    <recommendedName>
        <fullName evidence="3">SapC protein</fullName>
    </recommendedName>
</protein>
<dbReference type="Pfam" id="PF07277">
    <property type="entry name" value="SapC"/>
    <property type="match status" value="1"/>
</dbReference>
<dbReference type="InterPro" id="IPR010836">
    <property type="entry name" value="SapC"/>
</dbReference>